<dbReference type="InterPro" id="IPR023393">
    <property type="entry name" value="START-like_dom_sf"/>
</dbReference>
<dbReference type="GO" id="GO:0043885">
    <property type="term" value="F:anaerobic carbon-monoxide dehydrogenase activity"/>
    <property type="evidence" value="ECO:0007669"/>
    <property type="project" value="UniProtKB-EC"/>
</dbReference>
<dbReference type="GO" id="GO:0051537">
    <property type="term" value="F:2 iron, 2 sulfur cluster binding"/>
    <property type="evidence" value="ECO:0007669"/>
    <property type="project" value="UniProtKB-KW"/>
</dbReference>
<dbReference type="InterPro" id="IPR036010">
    <property type="entry name" value="2Fe-2S_ferredoxin-like_sf"/>
</dbReference>
<keyword evidence="2" id="KW-0479">Metal-binding</keyword>
<dbReference type="CDD" id="cd00207">
    <property type="entry name" value="fer2"/>
    <property type="match status" value="1"/>
</dbReference>
<dbReference type="AlphaFoldDB" id="A0A840N612"/>
<keyword evidence="5" id="KW-0411">Iron-sulfur</keyword>
<dbReference type="CDD" id="cd07823">
    <property type="entry name" value="SRPBCC_5"/>
    <property type="match status" value="1"/>
</dbReference>
<dbReference type="Gene3D" id="3.10.20.30">
    <property type="match status" value="1"/>
</dbReference>
<keyword evidence="3 7" id="KW-0560">Oxidoreductase</keyword>
<dbReference type="InterPro" id="IPR036884">
    <property type="entry name" value="2Fe-2S-bd_dom_sf"/>
</dbReference>
<name>A0A840N612_9BRAD</name>
<organism evidence="7 8">
    <name type="scientific">Afipia massiliensis</name>
    <dbReference type="NCBI Taxonomy" id="211460"/>
    <lineage>
        <taxon>Bacteria</taxon>
        <taxon>Pseudomonadati</taxon>
        <taxon>Pseudomonadota</taxon>
        <taxon>Alphaproteobacteria</taxon>
        <taxon>Hyphomicrobiales</taxon>
        <taxon>Nitrobacteraceae</taxon>
        <taxon>Afipia</taxon>
    </lineage>
</organism>
<dbReference type="PROSITE" id="PS00197">
    <property type="entry name" value="2FE2S_FER_1"/>
    <property type="match status" value="1"/>
</dbReference>
<dbReference type="PROSITE" id="PS51085">
    <property type="entry name" value="2FE2S_FER_2"/>
    <property type="match status" value="1"/>
</dbReference>
<protein>
    <submittedName>
        <fullName evidence="7">Carbon-monoxide dehydrogenase small subunit</fullName>
        <ecNumber evidence="7">1.2.7.4</ecNumber>
    </submittedName>
</protein>
<sequence length="399" mass="41913">MNQISLNVNGKPVSGTVEPRTHLADFLRESRDLTGTHLGCEHGVCGACTILVDGVPVRSCITFAVACDGADVVTIEGLDEDDITRELREAFKREHALQCGYCTPGMLVSARDLVARSPSPDEQAIRVAMSGNLCRCTGYVGIIRAIKSVITARLAREIAPIVGGGRSAVGPAGSGHACVLTAGAVPARAASSAPQMVSAASKALIDRDWTPQNSFDQNFVVHYPREQVWEMFGRVQDVASCLPGASLIGEPKADHVNGQIRVKVGPITAEFRGQAEIERDEGSYSGKIIGAGSDARSSSSTRGMITYRLVPTSDGRSTEVAVNVGYTLTGMLAQFGRAGIVQDVAARLTAAFVTNLEARLGGKTAADLPAADAGLDAGSLVFSVIAGRLKDLFRRLFGA</sequence>
<gene>
    <name evidence="7" type="ORF">HNQ36_004637</name>
</gene>
<keyword evidence="1" id="KW-0001">2Fe-2S</keyword>
<dbReference type="Proteomes" id="UP000521227">
    <property type="component" value="Unassembled WGS sequence"/>
</dbReference>
<dbReference type="SUPFAM" id="SSF47741">
    <property type="entry name" value="CO dehydrogenase ISP C-domain like"/>
    <property type="match status" value="1"/>
</dbReference>
<dbReference type="SUPFAM" id="SSF55961">
    <property type="entry name" value="Bet v1-like"/>
    <property type="match status" value="1"/>
</dbReference>
<dbReference type="FunFam" id="3.10.20.30:FF:000020">
    <property type="entry name" value="Xanthine dehydrogenase iron-sulfur subunit"/>
    <property type="match status" value="1"/>
</dbReference>
<comment type="caution">
    <text evidence="7">The sequence shown here is derived from an EMBL/GenBank/DDBJ whole genome shotgun (WGS) entry which is preliminary data.</text>
</comment>
<evidence type="ECO:0000259" key="6">
    <source>
        <dbReference type="PROSITE" id="PS51085"/>
    </source>
</evidence>
<evidence type="ECO:0000256" key="5">
    <source>
        <dbReference type="ARBA" id="ARBA00023014"/>
    </source>
</evidence>
<dbReference type="InterPro" id="IPR002888">
    <property type="entry name" value="2Fe-2S-bd"/>
</dbReference>
<keyword evidence="4" id="KW-0408">Iron</keyword>
<feature type="domain" description="2Fe-2S ferredoxin-type" evidence="6">
    <location>
        <begin position="2"/>
        <end position="78"/>
    </location>
</feature>
<dbReference type="Gene3D" id="3.30.530.20">
    <property type="match status" value="1"/>
</dbReference>
<dbReference type="InterPro" id="IPR006058">
    <property type="entry name" value="2Fe2S_fd_BS"/>
</dbReference>
<dbReference type="PANTHER" id="PTHR44379">
    <property type="entry name" value="OXIDOREDUCTASE WITH IRON-SULFUR SUBUNIT"/>
    <property type="match status" value="1"/>
</dbReference>
<dbReference type="SUPFAM" id="SSF54292">
    <property type="entry name" value="2Fe-2S ferredoxin-like"/>
    <property type="match status" value="1"/>
</dbReference>
<evidence type="ECO:0000313" key="8">
    <source>
        <dbReference type="Proteomes" id="UP000521227"/>
    </source>
</evidence>
<evidence type="ECO:0000256" key="2">
    <source>
        <dbReference type="ARBA" id="ARBA00022723"/>
    </source>
</evidence>
<dbReference type="EC" id="1.2.7.4" evidence="7"/>
<reference evidence="7 8" key="1">
    <citation type="submission" date="2020-08" db="EMBL/GenBank/DDBJ databases">
        <title>Genomic Encyclopedia of Type Strains, Phase IV (KMG-IV): sequencing the most valuable type-strain genomes for metagenomic binning, comparative biology and taxonomic classification.</title>
        <authorList>
            <person name="Goeker M."/>
        </authorList>
    </citation>
    <scope>NUCLEOTIDE SEQUENCE [LARGE SCALE GENOMIC DNA]</scope>
    <source>
        <strain evidence="7 8">DSM 17498</strain>
    </source>
</reference>
<dbReference type="Pfam" id="PF06240">
    <property type="entry name" value="COXG"/>
    <property type="match status" value="1"/>
</dbReference>
<accession>A0A840N612</accession>
<dbReference type="InterPro" id="IPR010419">
    <property type="entry name" value="CO_DH_gsu"/>
</dbReference>
<evidence type="ECO:0000256" key="3">
    <source>
        <dbReference type="ARBA" id="ARBA00023002"/>
    </source>
</evidence>
<dbReference type="EMBL" id="JACHIJ010000008">
    <property type="protein sequence ID" value="MBB5054630.1"/>
    <property type="molecule type" value="Genomic_DNA"/>
</dbReference>
<dbReference type="InterPro" id="IPR001041">
    <property type="entry name" value="2Fe-2S_ferredoxin-type"/>
</dbReference>
<dbReference type="Gene3D" id="1.10.150.120">
    <property type="entry name" value="[2Fe-2S]-binding domain"/>
    <property type="match status" value="1"/>
</dbReference>
<evidence type="ECO:0000313" key="7">
    <source>
        <dbReference type="EMBL" id="MBB5054630.1"/>
    </source>
</evidence>
<evidence type="ECO:0000256" key="4">
    <source>
        <dbReference type="ARBA" id="ARBA00023004"/>
    </source>
</evidence>
<dbReference type="InterPro" id="IPR012675">
    <property type="entry name" value="Beta-grasp_dom_sf"/>
</dbReference>
<dbReference type="GO" id="GO:0046872">
    <property type="term" value="F:metal ion binding"/>
    <property type="evidence" value="ECO:0007669"/>
    <property type="project" value="UniProtKB-KW"/>
</dbReference>
<evidence type="ECO:0000256" key="1">
    <source>
        <dbReference type="ARBA" id="ARBA00022714"/>
    </source>
</evidence>
<dbReference type="Pfam" id="PF01799">
    <property type="entry name" value="Fer2_2"/>
    <property type="match status" value="1"/>
</dbReference>
<proteinExistence type="predicted"/>
<dbReference type="PANTHER" id="PTHR44379:SF8">
    <property type="entry name" value="XANTHINE DEHYDROGENASE IRON-SULFUR-BINDING SUBUNIT XDHC-RELATED"/>
    <property type="match status" value="1"/>
</dbReference>
<dbReference type="InterPro" id="IPR051452">
    <property type="entry name" value="Diverse_Oxidoreductases"/>
</dbReference>
<dbReference type="RefSeq" id="WP_184089210.1">
    <property type="nucleotide sequence ID" value="NZ_JACHIJ010000008.1"/>
</dbReference>
<dbReference type="Pfam" id="PF00111">
    <property type="entry name" value="Fer2"/>
    <property type="match status" value="1"/>
</dbReference>